<feature type="region of interest" description="Disordered" evidence="20">
    <location>
        <begin position="817"/>
        <end position="905"/>
    </location>
</feature>
<keyword evidence="15" id="KW-0012">Acyltransferase</keyword>
<dbReference type="CDD" id="cd05495">
    <property type="entry name" value="Bromo_cbp_like"/>
    <property type="match status" value="1"/>
</dbReference>
<evidence type="ECO:0000313" key="26">
    <source>
        <dbReference type="EMBL" id="KAF7488269.1"/>
    </source>
</evidence>
<evidence type="ECO:0000256" key="17">
    <source>
        <dbReference type="PROSITE-ProRule" id="PRU00035"/>
    </source>
</evidence>
<evidence type="ECO:0000256" key="9">
    <source>
        <dbReference type="ARBA" id="ARBA00022853"/>
    </source>
</evidence>
<dbReference type="InterPro" id="IPR013178">
    <property type="entry name" value="Histone_AcTrfase_Rtt109/CBP"/>
</dbReference>
<feature type="compositionally biased region" description="Low complexity" evidence="20">
    <location>
        <begin position="1771"/>
        <end position="1793"/>
    </location>
</feature>
<feature type="compositionally biased region" description="Low complexity" evidence="20">
    <location>
        <begin position="1879"/>
        <end position="1895"/>
    </location>
</feature>
<dbReference type="EMBL" id="WVUK01000066">
    <property type="protein sequence ID" value="KAF7488269.1"/>
    <property type="molecule type" value="Genomic_DNA"/>
</dbReference>
<keyword evidence="14" id="KW-0539">Nucleus</keyword>
<feature type="compositionally biased region" description="Low complexity" evidence="20">
    <location>
        <begin position="2078"/>
        <end position="2093"/>
    </location>
</feature>
<dbReference type="PROSITE" id="PS00633">
    <property type="entry name" value="BROMODOMAIN_1"/>
    <property type="match status" value="1"/>
</dbReference>
<dbReference type="CDD" id="cd15802">
    <property type="entry name" value="RING_CBP-p300"/>
    <property type="match status" value="1"/>
</dbReference>
<keyword evidence="3" id="KW-0488">Methylation</keyword>
<dbReference type="GO" id="GO:0004402">
    <property type="term" value="F:histone acetyltransferase activity"/>
    <property type="evidence" value="ECO:0007669"/>
    <property type="project" value="InterPro"/>
</dbReference>
<dbReference type="InterPro" id="IPR018359">
    <property type="entry name" value="Bromodomain_CS"/>
</dbReference>
<dbReference type="EnsemblMetazoa" id="SSS_8632s_mrna">
    <property type="protein sequence ID" value="KAF7488269.1"/>
    <property type="gene ID" value="SSS_8632"/>
</dbReference>
<reference evidence="27" key="3">
    <citation type="submission" date="2022-06" db="UniProtKB">
        <authorList>
            <consortium name="EnsemblMetazoa"/>
        </authorList>
    </citation>
    <scope>IDENTIFICATION</scope>
</reference>
<dbReference type="CDD" id="cd15557">
    <property type="entry name" value="PHD_CBP_p300"/>
    <property type="match status" value="1"/>
</dbReference>
<evidence type="ECO:0000256" key="11">
    <source>
        <dbReference type="ARBA" id="ARBA00023117"/>
    </source>
</evidence>
<evidence type="ECO:0000259" key="22">
    <source>
        <dbReference type="PROSITE" id="PS50134"/>
    </source>
</evidence>
<dbReference type="InterPro" id="IPR035898">
    <property type="entry name" value="TAZ_dom_sf"/>
</dbReference>
<dbReference type="GO" id="GO:0140297">
    <property type="term" value="F:DNA-binding transcription factor binding"/>
    <property type="evidence" value="ECO:0007669"/>
    <property type="project" value="UniProtKB-ARBA"/>
</dbReference>
<feature type="compositionally biased region" description="Low complexity" evidence="20">
    <location>
        <begin position="702"/>
        <end position="714"/>
    </location>
</feature>
<dbReference type="SUPFAM" id="SSF57933">
    <property type="entry name" value="TAZ domain"/>
    <property type="match status" value="2"/>
</dbReference>
<dbReference type="SMART" id="SM00551">
    <property type="entry name" value="ZnF_TAZ"/>
    <property type="match status" value="2"/>
</dbReference>
<evidence type="ECO:0000256" key="5">
    <source>
        <dbReference type="ARBA" id="ARBA00022723"/>
    </source>
</evidence>
<dbReference type="InterPro" id="IPR036427">
    <property type="entry name" value="Bromodomain-like_sf"/>
</dbReference>
<feature type="region of interest" description="Disordered" evidence="20">
    <location>
        <begin position="249"/>
        <end position="281"/>
    </location>
</feature>
<evidence type="ECO:0000256" key="7">
    <source>
        <dbReference type="ARBA" id="ARBA00022771"/>
    </source>
</evidence>
<dbReference type="PROSITE" id="PS50952">
    <property type="entry name" value="KIX"/>
    <property type="match status" value="1"/>
</dbReference>
<evidence type="ECO:0000256" key="10">
    <source>
        <dbReference type="ARBA" id="ARBA00023015"/>
    </source>
</evidence>
<evidence type="ECO:0000259" key="23">
    <source>
        <dbReference type="PROSITE" id="PS50135"/>
    </source>
</evidence>
<dbReference type="PROSITE" id="PS01357">
    <property type="entry name" value="ZF_ZZ_1"/>
    <property type="match status" value="1"/>
</dbReference>
<evidence type="ECO:0000256" key="1">
    <source>
        <dbReference type="ARBA" id="ARBA00004123"/>
    </source>
</evidence>
<dbReference type="PROSITE" id="PS51727">
    <property type="entry name" value="CBP_P300_HAT"/>
    <property type="match status" value="1"/>
</dbReference>
<feature type="domain" description="KIX" evidence="24">
    <location>
        <begin position="481"/>
        <end position="561"/>
    </location>
</feature>
<feature type="domain" description="TAZ-type" evidence="22">
    <location>
        <begin position="284"/>
        <end position="374"/>
    </location>
</feature>
<dbReference type="InterPro" id="IPR056484">
    <property type="entry name" value="PHD_P300"/>
</dbReference>
<keyword evidence="5 18" id="KW-0479">Metal-binding</keyword>
<feature type="domain" description="CBP/p300-type HAT" evidence="25">
    <location>
        <begin position="1151"/>
        <end position="1569"/>
    </location>
</feature>
<sequence length="2218" mass="250969">MDDLMNTGTSLSTANNGPNSIPHSFALSGNSTTINMNSTEFPSKRIKLEQSADSYIHIFNNLPNELSSNNVENNVINNVNIANSLSTAHQPQSTMTSGHQPNLPNLLQQKTGNNNATQSNIQRTILTSSNMNLTLQQQLNMGPQQRTDISQQQHRYGTQTNANTSMNTSQQVQIMSQPQSQQQFNFTNNQVSSTMAQQSTPNQQQQYRFINPNSNQMNQTNISIPQMPSQGSQMSTSGFVGNTVTLQATQHQQPSNQQQTQIRYQNPQTTNSNSNQGSNMFNTDQEKRKLIQQQLVLLLHAHKCSRKEEHQRLNGTEPVRCTLPHCPTMKAVLVHMNKCTAGKQCPVAHCSSSRQIINHWKNCNRPDCPVCNPLKQANDRKPQQQSQQQHVQLNQNQNKNATNMNHNLAMNSNMVQSNPQIQQPQPVVVSTNQQPSQQQLPLQADIQKAYQALGLPYNNNTVFQQNNPRSNLSNAHPSGSNLTKDWQNNVNQELRQHLVQKIVHAIFPNSEQNLSANDKRLQNLYSYAKKVECDMYSKANSREEYYHLLAEKIYKIQKELEEKRQRRREQQQQTPLPPQQTPTSNQMISTQTSNLPSQINLNTINPGIRTSMQNNIGVPSPNRNMIGSANFNQNQQPTSQPVQQTGSQVQNQFFMTSNSVNNQNQSSPVHQMNQTNFRPLHNSTNNMNNFINAANTPGSLVQLTHSQQSQQQPNTPQPLAPPVQTLSPHGQMPRSQSITATSNNLTSGSTNQQSMAVKSQNIQNSKQLNECNIKSEAVEDIKPISCISQSLNIKQEISSENVKSEIGSKIESASAHEIKEEFKDSSVNSPLKDNDLMISKSDTSDSTTLSSSISSSGLNSSSVKSPKAYISETKSDASKSDTSGPDSASITSSYPSPTPKVVAKKKTFKPDELRQALMPTLEKLYKQVPESMPFRQPVDPVALQIPDYFDIIKVPMDLSTIKQKLDTGQYTDPWQYVTDVWLMFDNAWLYNRKTSKVYRHCTKLAEVFEIEIDPVMQSLGYCCGRKYVFQPQLLCCYGKQLCTIPRDAKYMHYQNRYTYCMKCFSEIPGDNVTVGDVLGLESNSANLQTIPKSQFVESKNDHLDLEPFVYCKDCGRKLHQICVLHHDMIWTDGFSCDACLRREGRKRKENRYTAKKLPPTKLGSFIENRVNNFLRKKECGAGEVIIRVVSSSDKIVEVKPGMKQRYVTNGDWPDSFPYRAKALFAFEIIDGVEVCFFGMHVQEYGSECTPPNTRRVYIAYLDSVYFFRPKQYRTAVYHEILLGYMEYAKQLGYTMAHIWACPPSEGDDYIFHCHPVEQKIPKPKRLQEWYKKMLDKGIIERIVLDYKDILKQATEDNLKNASELPYFEGDFWPNVLEETIKEIEMEQQKQQELLDSSKSESGNGEKNLEDESIDGFDSIDQKVTDGKISKDLSGNIKQHKKNSANKKSNKKQNNRKNNANSRMKSGLIGNQQQSQLTPMQQFDSELTAKIFATMEKHKEVFFVVRLHSSQSAACLPPISDPDSIINCDLMDGRDAFLTMARDKHFEFSSLRRAKFSSLSMLYELYNCNNDRFYYTCNNCKRSMGDTRYHCNQCDDFDLCKACFEKDGHQHKLEKIEFADFCGVEGDVNNSCPTNTTKGGDSDTSNDPNASGSSNSAESRRQSIQRCIQSLYHACQCRDANCRRPSCLKMRKIVLHAKSCRKKTANSNQCHICKQLIALCCYHAKHCTEAKGKCPVPYCQTFRQKIQQTLIQQRFQQAQILKRRIASMSMASQSSQSSSTCSTPNSSYSNQQSQAYMKPAAGTPPPVGALQAAAQVQAVARQQQNNQVLPAQSMQNPYGKGSKPIHHYISQPSSLSKPGKLSPIPQTMTQKMTISQQDLQPQSSTNQPQKPTQQQQWFNSASQAQQRFTRPPIVGNIQNQNQMQQSQFQQSSQQMMPQMQAQTTQGNSIENLPSMMMTTNPNVSTQQQQQPNQSIQSQINMSQSQQISNPNTCNMTSTNQTSNANQQYIHLLTTFKNSGNNNQEVLSIIKNNPKMMATLIKHSQQQPLQQAQRPQQQSIGHPQIMNQQQQNANIVQQQMQSNQNNQWYSSNTSQPQRMIGPGQRQINPQNPRGPMMMSQVSGQNPQQQQVYQNQRYWGPQNSNQPRVPSLMQRSAQPNRMAGPRFINAGNQGSVGPMISQQNDSTQEMFYQQPDYQQQALNQQPELTPQEQLSKYVENL</sequence>
<keyword evidence="6" id="KW-0677">Repeat</keyword>
<dbReference type="Pfam" id="PF06001">
    <property type="entry name" value="RING_CBP-p300"/>
    <property type="match status" value="1"/>
</dbReference>
<feature type="compositionally biased region" description="Polar residues" evidence="20">
    <location>
        <begin position="724"/>
        <end position="763"/>
    </location>
</feature>
<keyword evidence="28" id="KW-1185">Reference proteome</keyword>
<evidence type="ECO:0000256" key="18">
    <source>
        <dbReference type="PROSITE-ProRule" id="PRU00203"/>
    </source>
</evidence>
<feature type="compositionally biased region" description="Polar residues" evidence="20">
    <location>
        <begin position="1393"/>
        <end position="1404"/>
    </location>
</feature>
<dbReference type="Gene3D" id="1.10.246.20">
    <property type="entry name" value="Coactivator CBP, KIX domain"/>
    <property type="match status" value="1"/>
</dbReference>
<dbReference type="PROSITE" id="PS50135">
    <property type="entry name" value="ZF_ZZ_2"/>
    <property type="match status" value="1"/>
</dbReference>
<dbReference type="SMART" id="SM00297">
    <property type="entry name" value="BROMO"/>
    <property type="match status" value="1"/>
</dbReference>
<keyword evidence="8 18" id="KW-0862">Zinc</keyword>
<reference evidence="26" key="2">
    <citation type="submission" date="2020-01" db="EMBL/GenBank/DDBJ databases">
        <authorList>
            <person name="Korhonen P.K.K."/>
            <person name="Guangxu M.G."/>
            <person name="Wang T.W."/>
            <person name="Stroehlein A.J.S."/>
            <person name="Young N.D."/>
            <person name="Ang C.-S.A."/>
            <person name="Fernando D.W.F."/>
            <person name="Lu H.L."/>
            <person name="Taylor S.T."/>
            <person name="Ehtesham M.E.M."/>
            <person name="Najaraj S.H.N."/>
            <person name="Harsha G.H.G."/>
            <person name="Madugundu A.M."/>
            <person name="Renuse S.R."/>
            <person name="Holt D.H."/>
            <person name="Pandey A.P."/>
            <person name="Papenfuss A.P."/>
            <person name="Gasser R.B.G."/>
            <person name="Fischer K.F."/>
        </authorList>
    </citation>
    <scope>NUCLEOTIDE SEQUENCE</scope>
    <source>
        <strain evidence="26">SSS_KF_BRIS2020</strain>
    </source>
</reference>
<dbReference type="SMART" id="SM01250">
    <property type="entry name" value="KAT11"/>
    <property type="match status" value="1"/>
</dbReference>
<reference evidence="28" key="1">
    <citation type="journal article" date="2020" name="PLoS Negl. Trop. Dis.">
        <title>High-quality nuclear genome for Sarcoptes scabiei-A critical resource for a neglected parasite.</title>
        <authorList>
            <person name="Korhonen P.K."/>
            <person name="Gasser R.B."/>
            <person name="Ma G."/>
            <person name="Wang T."/>
            <person name="Stroehlein A.J."/>
            <person name="Young N.D."/>
            <person name="Ang C.S."/>
            <person name="Fernando D.D."/>
            <person name="Lu H.C."/>
            <person name="Taylor S."/>
            <person name="Reynolds S.L."/>
            <person name="Mofiz E."/>
            <person name="Najaraj S.H."/>
            <person name="Gowda H."/>
            <person name="Madugundu A."/>
            <person name="Renuse S."/>
            <person name="Holt D."/>
            <person name="Pandey A."/>
            <person name="Papenfuss A.T."/>
            <person name="Fischer K."/>
        </authorList>
    </citation>
    <scope>NUCLEOTIDE SEQUENCE [LARGE SCALE GENOMIC DNA]</scope>
</reference>
<dbReference type="PRINTS" id="PR00503">
    <property type="entry name" value="BROMODOMAIN"/>
</dbReference>
<dbReference type="OrthoDB" id="899at2759"/>
<evidence type="ECO:0000256" key="2">
    <source>
        <dbReference type="ARBA" id="ARBA00013184"/>
    </source>
</evidence>
<dbReference type="Gene3D" id="1.20.920.10">
    <property type="entry name" value="Bromodomain-like"/>
    <property type="match status" value="1"/>
</dbReference>
<feature type="compositionally biased region" description="Basic and acidic residues" evidence="20">
    <location>
        <begin position="1419"/>
        <end position="1430"/>
    </location>
</feature>
<dbReference type="GO" id="GO:0005667">
    <property type="term" value="C:transcription regulator complex"/>
    <property type="evidence" value="ECO:0007669"/>
    <property type="project" value="TreeGrafter"/>
</dbReference>
<feature type="compositionally biased region" description="Low complexity" evidence="20">
    <location>
        <begin position="249"/>
        <end position="279"/>
    </location>
</feature>
<feature type="region of interest" description="Disordered" evidence="20">
    <location>
        <begin position="1387"/>
        <end position="1463"/>
    </location>
</feature>
<dbReference type="InterPro" id="IPR038547">
    <property type="entry name" value="RING_CBP-p300_sf"/>
</dbReference>
<dbReference type="PROSITE" id="PS50134">
    <property type="entry name" value="ZF_TAZ"/>
    <property type="match status" value="2"/>
</dbReference>
<dbReference type="SUPFAM" id="SSF57850">
    <property type="entry name" value="RING/U-box"/>
    <property type="match status" value="1"/>
</dbReference>
<accession>A0A834R2C6</accession>
<evidence type="ECO:0000256" key="13">
    <source>
        <dbReference type="ARBA" id="ARBA00023163"/>
    </source>
</evidence>
<evidence type="ECO:0000256" key="15">
    <source>
        <dbReference type="ARBA" id="ARBA00023315"/>
    </source>
</evidence>
<feature type="compositionally biased region" description="Basic residues" evidence="20">
    <location>
        <begin position="1437"/>
        <end position="1454"/>
    </location>
</feature>
<evidence type="ECO:0000256" key="20">
    <source>
        <dbReference type="SAM" id="MobiDB-lite"/>
    </source>
</evidence>
<feature type="region of interest" description="Disordered" evidence="20">
    <location>
        <begin position="1831"/>
        <end position="1904"/>
    </location>
</feature>
<feature type="compositionally biased region" description="Low complexity" evidence="20">
    <location>
        <begin position="2117"/>
        <end position="2126"/>
    </location>
</feature>
<feature type="zinc finger region" description="TAZ-type" evidence="18">
    <location>
        <begin position="1656"/>
        <end position="1741"/>
    </location>
</feature>
<dbReference type="PROSITE" id="PS50014">
    <property type="entry name" value="BROMODOMAIN_2"/>
    <property type="match status" value="1"/>
</dbReference>
<feature type="zinc finger region" description="TAZ-type" evidence="18">
    <location>
        <begin position="284"/>
        <end position="374"/>
    </location>
</feature>
<dbReference type="Pfam" id="PF02135">
    <property type="entry name" value="zf-TAZ"/>
    <property type="match status" value="2"/>
</dbReference>
<organism evidence="26">
    <name type="scientific">Sarcoptes scabiei</name>
    <name type="common">Itch mite</name>
    <name type="synonym">Acarus scabiei</name>
    <dbReference type="NCBI Taxonomy" id="52283"/>
    <lineage>
        <taxon>Eukaryota</taxon>
        <taxon>Metazoa</taxon>
        <taxon>Ecdysozoa</taxon>
        <taxon>Arthropoda</taxon>
        <taxon>Chelicerata</taxon>
        <taxon>Arachnida</taxon>
        <taxon>Acari</taxon>
        <taxon>Acariformes</taxon>
        <taxon>Sarcoptiformes</taxon>
        <taxon>Astigmata</taxon>
        <taxon>Psoroptidia</taxon>
        <taxon>Sarcoptoidea</taxon>
        <taxon>Sarcoptidae</taxon>
        <taxon>Sarcoptinae</taxon>
        <taxon>Sarcoptes</taxon>
    </lineage>
</organism>
<dbReference type="Pfam" id="PF02172">
    <property type="entry name" value="KIX"/>
    <property type="match status" value="1"/>
</dbReference>
<keyword evidence="4" id="KW-0808">Transferase</keyword>
<feature type="domain" description="Bromo" evidence="21">
    <location>
        <begin position="926"/>
        <end position="998"/>
    </location>
</feature>
<dbReference type="GO" id="GO:0003713">
    <property type="term" value="F:transcription coactivator activity"/>
    <property type="evidence" value="ECO:0007669"/>
    <property type="project" value="TreeGrafter"/>
</dbReference>
<feature type="compositionally biased region" description="Polar residues" evidence="20">
    <location>
        <begin position="1865"/>
        <end position="1878"/>
    </location>
</feature>
<dbReference type="Pfam" id="PF00439">
    <property type="entry name" value="Bromodomain"/>
    <property type="match status" value="1"/>
</dbReference>
<dbReference type="CDD" id="cd02337">
    <property type="entry name" value="ZZ_CBP"/>
    <property type="match status" value="1"/>
</dbReference>
<dbReference type="Pfam" id="PF00569">
    <property type="entry name" value="ZZ"/>
    <property type="match status" value="1"/>
</dbReference>
<dbReference type="GO" id="GO:0045944">
    <property type="term" value="P:positive regulation of transcription by RNA polymerase II"/>
    <property type="evidence" value="ECO:0007669"/>
    <property type="project" value="TreeGrafter"/>
</dbReference>
<keyword evidence="12" id="KW-0010">Activator</keyword>
<dbReference type="Gene3D" id="1.20.1020.10">
    <property type="entry name" value="TAZ domain"/>
    <property type="match status" value="2"/>
</dbReference>
<keyword evidence="7 19" id="KW-0863">Zinc-finger</keyword>
<keyword evidence="9" id="KW-0156">Chromatin regulator</keyword>
<dbReference type="GO" id="GO:0031490">
    <property type="term" value="F:chromatin DNA binding"/>
    <property type="evidence" value="ECO:0007669"/>
    <property type="project" value="TreeGrafter"/>
</dbReference>
<dbReference type="GO" id="GO:0005634">
    <property type="term" value="C:nucleus"/>
    <property type="evidence" value="ECO:0007669"/>
    <property type="project" value="UniProtKB-SubCell"/>
</dbReference>
<evidence type="ECO:0000256" key="3">
    <source>
        <dbReference type="ARBA" id="ARBA00022481"/>
    </source>
</evidence>
<protein>
    <recommendedName>
        <fullName evidence="2">histone acetyltransferase</fullName>
        <ecNumber evidence="2">2.3.1.48</ecNumber>
    </recommendedName>
</protein>
<dbReference type="PANTHER" id="PTHR13808">
    <property type="entry name" value="CBP/P300-RELATED"/>
    <property type="match status" value="1"/>
</dbReference>
<dbReference type="InterPro" id="IPR013083">
    <property type="entry name" value="Znf_RING/FYVE/PHD"/>
</dbReference>
<dbReference type="InterPro" id="IPR036529">
    <property type="entry name" value="KIX_dom_sf"/>
</dbReference>
<feature type="domain" description="ZZ-type" evidence="23">
    <location>
        <begin position="1571"/>
        <end position="1620"/>
    </location>
</feature>
<evidence type="ECO:0000313" key="27">
    <source>
        <dbReference type="EnsemblMetazoa" id="KAF7488269.1"/>
    </source>
</evidence>
<dbReference type="FunFam" id="1.20.920.10:FF:000001">
    <property type="entry name" value="Histone acetyltransferase p300"/>
    <property type="match status" value="1"/>
</dbReference>
<keyword evidence="13" id="KW-0804">Transcription</keyword>
<evidence type="ECO:0000256" key="14">
    <source>
        <dbReference type="ARBA" id="ARBA00023242"/>
    </source>
</evidence>
<gene>
    <name evidence="26" type="ORF">SSS_8632</name>
</gene>
<dbReference type="InterPro" id="IPR000433">
    <property type="entry name" value="Znf_ZZ"/>
</dbReference>
<dbReference type="InterPro" id="IPR003101">
    <property type="entry name" value="KIX_dom"/>
</dbReference>
<evidence type="ECO:0000256" key="16">
    <source>
        <dbReference type="ARBA" id="ARBA00048017"/>
    </source>
</evidence>
<feature type="domain" description="TAZ-type" evidence="22">
    <location>
        <begin position="1656"/>
        <end position="1741"/>
    </location>
</feature>
<dbReference type="InterPro" id="IPR001487">
    <property type="entry name" value="Bromodomain"/>
</dbReference>
<proteinExistence type="predicted"/>
<dbReference type="InterPro" id="IPR043145">
    <property type="entry name" value="Znf_ZZ_sf"/>
</dbReference>
<dbReference type="Proteomes" id="UP000070412">
    <property type="component" value="Unassembled WGS sequence"/>
</dbReference>
<keyword evidence="10" id="KW-0805">Transcription regulation</keyword>
<keyword evidence="11 17" id="KW-0103">Bromodomain</keyword>
<dbReference type="Gene3D" id="3.30.60.90">
    <property type="match status" value="1"/>
</dbReference>
<dbReference type="Pfam" id="PF08214">
    <property type="entry name" value="HAT_KAT11"/>
    <property type="match status" value="1"/>
</dbReference>
<dbReference type="Gene3D" id="2.10.110.40">
    <property type="match status" value="1"/>
</dbReference>
<dbReference type="GO" id="GO:0008270">
    <property type="term" value="F:zinc ion binding"/>
    <property type="evidence" value="ECO:0007669"/>
    <property type="project" value="UniProtKB-KW"/>
</dbReference>
<feature type="region of interest" description="Disordered" evidence="20">
    <location>
        <begin position="562"/>
        <end position="592"/>
    </location>
</feature>
<comment type="subcellular location">
    <subcellularLocation>
        <location evidence="1">Nucleus</location>
    </subcellularLocation>
</comment>
<evidence type="ECO:0000259" key="24">
    <source>
        <dbReference type="PROSITE" id="PS50952"/>
    </source>
</evidence>
<feature type="region of interest" description="Disordered" evidence="20">
    <location>
        <begin position="463"/>
        <end position="485"/>
    </location>
</feature>
<feature type="region of interest" description="Disordered" evidence="20">
    <location>
        <begin position="1635"/>
        <end position="1656"/>
    </location>
</feature>
<dbReference type="InterPro" id="IPR031162">
    <property type="entry name" value="CBP_P300_HAT"/>
</dbReference>
<evidence type="ECO:0000259" key="21">
    <source>
        <dbReference type="PROSITE" id="PS50014"/>
    </source>
</evidence>
<feature type="compositionally biased region" description="Low complexity" evidence="20">
    <location>
        <begin position="838"/>
        <end position="865"/>
    </location>
</feature>
<name>A0A834R2C6_SARSC</name>
<evidence type="ECO:0000256" key="12">
    <source>
        <dbReference type="ARBA" id="ARBA00023159"/>
    </source>
</evidence>
<dbReference type="SMART" id="SM00291">
    <property type="entry name" value="ZnF_ZZ"/>
    <property type="match status" value="1"/>
</dbReference>
<dbReference type="InterPro" id="IPR000197">
    <property type="entry name" value="Znf_TAZ"/>
</dbReference>
<dbReference type="InterPro" id="IPR010303">
    <property type="entry name" value="RING_CBP-p300"/>
</dbReference>
<dbReference type="Gene3D" id="3.30.40.10">
    <property type="entry name" value="Zinc/RING finger domain, C3HC4 (zinc finger)"/>
    <property type="match status" value="1"/>
</dbReference>
<dbReference type="SUPFAM" id="SSF47370">
    <property type="entry name" value="Bromodomain"/>
    <property type="match status" value="1"/>
</dbReference>
<evidence type="ECO:0000256" key="6">
    <source>
        <dbReference type="ARBA" id="ARBA00022737"/>
    </source>
</evidence>
<evidence type="ECO:0000256" key="19">
    <source>
        <dbReference type="PROSITE-ProRule" id="PRU00228"/>
    </source>
</evidence>
<feature type="compositionally biased region" description="Polar residues" evidence="20">
    <location>
        <begin position="880"/>
        <end position="895"/>
    </location>
</feature>
<evidence type="ECO:0000256" key="8">
    <source>
        <dbReference type="ARBA" id="ARBA00022833"/>
    </source>
</evidence>
<feature type="compositionally biased region" description="Low complexity" evidence="20">
    <location>
        <begin position="1851"/>
        <end position="1864"/>
    </location>
</feature>
<evidence type="ECO:0000259" key="25">
    <source>
        <dbReference type="PROSITE" id="PS51727"/>
    </source>
</evidence>
<dbReference type="SUPFAM" id="SSF47040">
    <property type="entry name" value="Kix domain of CBP (creb binding protein)"/>
    <property type="match status" value="1"/>
</dbReference>
<evidence type="ECO:0000313" key="28">
    <source>
        <dbReference type="Proteomes" id="UP000070412"/>
    </source>
</evidence>
<feature type="region of interest" description="Disordered" evidence="20">
    <location>
        <begin position="1961"/>
        <end position="1999"/>
    </location>
</feature>
<feature type="region of interest" description="Disordered" evidence="20">
    <location>
        <begin position="702"/>
        <end position="763"/>
    </location>
</feature>
<feature type="compositionally biased region" description="Polar residues" evidence="20">
    <location>
        <begin position="583"/>
        <end position="592"/>
    </location>
</feature>
<dbReference type="Pfam" id="PF23570">
    <property type="entry name" value="PHD_P300"/>
    <property type="match status" value="1"/>
</dbReference>
<dbReference type="EC" id="2.3.1.48" evidence="2"/>
<dbReference type="PANTHER" id="PTHR13808:SF1">
    <property type="entry name" value="HISTONE ACETYLTRANSFERASE"/>
    <property type="match status" value="1"/>
</dbReference>
<feature type="compositionally biased region" description="Low complexity" evidence="20">
    <location>
        <begin position="1961"/>
        <end position="1990"/>
    </location>
</feature>
<comment type="catalytic activity">
    <reaction evidence="16">
        <text>L-lysyl-[protein] + acetyl-CoA = N(6)-acetyl-L-lysyl-[protein] + CoA + H(+)</text>
        <dbReference type="Rhea" id="RHEA:45948"/>
        <dbReference type="Rhea" id="RHEA-COMP:9752"/>
        <dbReference type="Rhea" id="RHEA-COMP:10731"/>
        <dbReference type="ChEBI" id="CHEBI:15378"/>
        <dbReference type="ChEBI" id="CHEBI:29969"/>
        <dbReference type="ChEBI" id="CHEBI:57287"/>
        <dbReference type="ChEBI" id="CHEBI:57288"/>
        <dbReference type="ChEBI" id="CHEBI:61930"/>
        <dbReference type="EC" id="2.3.1.48"/>
    </reaction>
</comment>
<evidence type="ECO:0000256" key="4">
    <source>
        <dbReference type="ARBA" id="ARBA00022679"/>
    </source>
</evidence>
<feature type="region of interest" description="Disordered" evidence="20">
    <location>
        <begin position="1771"/>
        <end position="1803"/>
    </location>
</feature>
<dbReference type="GO" id="GO:0000123">
    <property type="term" value="C:histone acetyltransferase complex"/>
    <property type="evidence" value="ECO:0007669"/>
    <property type="project" value="TreeGrafter"/>
</dbReference>
<feature type="region of interest" description="Disordered" evidence="20">
    <location>
        <begin position="2078"/>
        <end position="2126"/>
    </location>
</feature>